<dbReference type="Proteomes" id="UP000053558">
    <property type="component" value="Unassembled WGS sequence"/>
</dbReference>
<dbReference type="AlphaFoldDB" id="A0A5M3MNW0"/>
<dbReference type="OrthoDB" id="3238562at2759"/>
<dbReference type="InterPro" id="IPR036322">
    <property type="entry name" value="WD40_repeat_dom_sf"/>
</dbReference>
<dbReference type="SUPFAM" id="SSF50978">
    <property type="entry name" value="WD40 repeat-like"/>
    <property type="match status" value="1"/>
</dbReference>
<comment type="caution">
    <text evidence="1">The sequence shown here is derived from an EMBL/GenBank/DDBJ whole genome shotgun (WGS) entry which is preliminary data.</text>
</comment>
<name>A0A5M3MNW0_CONPW</name>
<dbReference type="InterPro" id="IPR015943">
    <property type="entry name" value="WD40/YVTN_repeat-like_dom_sf"/>
</dbReference>
<evidence type="ECO:0000313" key="2">
    <source>
        <dbReference type="Proteomes" id="UP000053558"/>
    </source>
</evidence>
<dbReference type="KEGG" id="cput:CONPUDRAFT_73472"/>
<gene>
    <name evidence="1" type="ORF">CONPUDRAFT_73472</name>
</gene>
<dbReference type="RefSeq" id="XP_007769096.1">
    <property type="nucleotide sequence ID" value="XM_007770906.1"/>
</dbReference>
<dbReference type="Gene3D" id="2.130.10.10">
    <property type="entry name" value="YVTN repeat-like/Quinoprotein amine dehydrogenase"/>
    <property type="match status" value="1"/>
</dbReference>
<proteinExistence type="predicted"/>
<evidence type="ECO:0000313" key="1">
    <source>
        <dbReference type="EMBL" id="EIW80321.1"/>
    </source>
</evidence>
<accession>A0A5M3MNW0</accession>
<evidence type="ECO:0008006" key="3">
    <source>
        <dbReference type="Google" id="ProtNLM"/>
    </source>
</evidence>
<sequence length="462" mass="50579">MNVLIEDSELRVDPKRCSDSDHIGEGGTLEGRSMAIFVDSEAATHARVSAREWALVLVNARKRRAIYDLISESLKTRRVKIEPNGSRTAIYRAMVEYDEASVKGIRGDGNVRGSYVAAGGLEGNASVWSIDSGRLLFLLEGEVPVLSLAWSSSSEYIFFLGLGNGSMVKEYAPGTFLLTGSFQLSVLLWRRVLWRAAQSRSTVLPVSRPSPTILEDKSIIPLARVEDPDAVSTTENAKVIVCGLHWIKTDYSGQVLLISYVHHGLAFWDAVTGKVYNRISSNTPMLLAISNINAGFDIYDLVLGTLLASFTHKVGRKLRIPVLFLHSGGALIGGTTTGNITMWDTKTEAFLQVLEHGDGDTVLALAGPAHLSDQKRPFIVTAGAASRLGTPFIKLWYGYNAHHQADHPEHQADNSQYENRLLSSMSLNEHATESWMDNMLLIALLAALPLTLPIIEALLKGR</sequence>
<keyword evidence="2" id="KW-1185">Reference proteome</keyword>
<dbReference type="EMBL" id="JH711579">
    <property type="protein sequence ID" value="EIW80321.1"/>
    <property type="molecule type" value="Genomic_DNA"/>
</dbReference>
<dbReference type="GeneID" id="19209119"/>
<organism evidence="1 2">
    <name type="scientific">Coniophora puteana (strain RWD-64-598)</name>
    <name type="common">Brown rot fungus</name>
    <dbReference type="NCBI Taxonomy" id="741705"/>
    <lineage>
        <taxon>Eukaryota</taxon>
        <taxon>Fungi</taxon>
        <taxon>Dikarya</taxon>
        <taxon>Basidiomycota</taxon>
        <taxon>Agaricomycotina</taxon>
        <taxon>Agaricomycetes</taxon>
        <taxon>Agaricomycetidae</taxon>
        <taxon>Boletales</taxon>
        <taxon>Coniophorineae</taxon>
        <taxon>Coniophoraceae</taxon>
        <taxon>Coniophora</taxon>
    </lineage>
</organism>
<protein>
    <recommendedName>
        <fullName evidence="3">WD40 repeat-like protein</fullName>
    </recommendedName>
</protein>
<reference evidence="2" key="1">
    <citation type="journal article" date="2012" name="Science">
        <title>The Paleozoic origin of enzymatic lignin decomposition reconstructed from 31 fungal genomes.</title>
        <authorList>
            <person name="Floudas D."/>
            <person name="Binder M."/>
            <person name="Riley R."/>
            <person name="Barry K."/>
            <person name="Blanchette R.A."/>
            <person name="Henrissat B."/>
            <person name="Martinez A.T."/>
            <person name="Otillar R."/>
            <person name="Spatafora J.W."/>
            <person name="Yadav J.S."/>
            <person name="Aerts A."/>
            <person name="Benoit I."/>
            <person name="Boyd A."/>
            <person name="Carlson A."/>
            <person name="Copeland A."/>
            <person name="Coutinho P.M."/>
            <person name="de Vries R.P."/>
            <person name="Ferreira P."/>
            <person name="Findley K."/>
            <person name="Foster B."/>
            <person name="Gaskell J."/>
            <person name="Glotzer D."/>
            <person name="Gorecki P."/>
            <person name="Heitman J."/>
            <person name="Hesse C."/>
            <person name="Hori C."/>
            <person name="Igarashi K."/>
            <person name="Jurgens J.A."/>
            <person name="Kallen N."/>
            <person name="Kersten P."/>
            <person name="Kohler A."/>
            <person name="Kuees U."/>
            <person name="Kumar T.K.A."/>
            <person name="Kuo A."/>
            <person name="LaButti K."/>
            <person name="Larrondo L.F."/>
            <person name="Lindquist E."/>
            <person name="Ling A."/>
            <person name="Lombard V."/>
            <person name="Lucas S."/>
            <person name="Lundell T."/>
            <person name="Martin R."/>
            <person name="McLaughlin D.J."/>
            <person name="Morgenstern I."/>
            <person name="Morin E."/>
            <person name="Murat C."/>
            <person name="Nagy L.G."/>
            <person name="Nolan M."/>
            <person name="Ohm R.A."/>
            <person name="Patyshakuliyeva A."/>
            <person name="Rokas A."/>
            <person name="Ruiz-Duenas F.J."/>
            <person name="Sabat G."/>
            <person name="Salamov A."/>
            <person name="Samejima M."/>
            <person name="Schmutz J."/>
            <person name="Slot J.C."/>
            <person name="St John F."/>
            <person name="Stenlid J."/>
            <person name="Sun H."/>
            <person name="Sun S."/>
            <person name="Syed K."/>
            <person name="Tsang A."/>
            <person name="Wiebenga A."/>
            <person name="Young D."/>
            <person name="Pisabarro A."/>
            <person name="Eastwood D.C."/>
            <person name="Martin F."/>
            <person name="Cullen D."/>
            <person name="Grigoriev I.V."/>
            <person name="Hibbett D.S."/>
        </authorList>
    </citation>
    <scope>NUCLEOTIDE SEQUENCE [LARGE SCALE GENOMIC DNA]</scope>
    <source>
        <strain evidence="2">RWD-64-598 SS2</strain>
    </source>
</reference>